<evidence type="ECO:0000256" key="1">
    <source>
        <dbReference type="SAM" id="Phobius"/>
    </source>
</evidence>
<dbReference type="PANTHER" id="PTHR39165">
    <property type="entry name" value="IG HYPOTHETICAL 17883"/>
    <property type="match status" value="1"/>
</dbReference>
<keyword evidence="1" id="KW-0812">Transmembrane</keyword>
<reference evidence="3" key="1">
    <citation type="submission" date="2018-09" db="EMBL/GenBank/DDBJ databases">
        <authorList>
            <person name="Zhu H."/>
        </authorList>
    </citation>
    <scope>NUCLEOTIDE SEQUENCE [LARGE SCALE GENOMIC DNA]</scope>
    <source>
        <strain evidence="3">K2R23-3</strain>
    </source>
</reference>
<dbReference type="AlphaFoldDB" id="A0A385YS19"/>
<gene>
    <name evidence="2" type="ORF">D3873_06690</name>
</gene>
<keyword evidence="1" id="KW-0472">Membrane</keyword>
<feature type="transmembrane region" description="Helical" evidence="1">
    <location>
        <begin position="6"/>
        <end position="37"/>
    </location>
</feature>
<dbReference type="OrthoDB" id="9808460at2"/>
<feature type="transmembrane region" description="Helical" evidence="1">
    <location>
        <begin position="134"/>
        <end position="158"/>
    </location>
</feature>
<sequence length="159" mass="17327">MEAVSWVFVIALFVIAYVGLIYPIIPSVLFVFLGFVVYGLFNGFSEMTWTFWVIELLFLILLFGADFFSNAFGIKRFGGSKAGIWGSTIGLLVGPFILPIIGIILGPLIGAILGELLVTRSSFKQSVKTGIGSLIGFLTSVITKGIVTSLMIVIFVWYV</sequence>
<evidence type="ECO:0000313" key="2">
    <source>
        <dbReference type="EMBL" id="AYC29585.1"/>
    </source>
</evidence>
<name>A0A385YS19_9BACL</name>
<dbReference type="KEGG" id="paek:D3873_06690"/>
<keyword evidence="3" id="KW-1185">Reference proteome</keyword>
<accession>A0A385YS19</accession>
<proteinExistence type="predicted"/>
<feature type="transmembrane region" description="Helical" evidence="1">
    <location>
        <begin position="49"/>
        <end position="69"/>
    </location>
</feature>
<dbReference type="Pfam" id="PF04306">
    <property type="entry name" value="DUF456"/>
    <property type="match status" value="1"/>
</dbReference>
<evidence type="ECO:0000313" key="3">
    <source>
        <dbReference type="Proteomes" id="UP000265725"/>
    </source>
</evidence>
<feature type="transmembrane region" description="Helical" evidence="1">
    <location>
        <begin position="89"/>
        <end position="113"/>
    </location>
</feature>
<dbReference type="EMBL" id="CP032418">
    <property type="protein sequence ID" value="AYC29585.1"/>
    <property type="molecule type" value="Genomic_DNA"/>
</dbReference>
<keyword evidence="1" id="KW-1133">Transmembrane helix</keyword>
<dbReference type="InterPro" id="IPR007403">
    <property type="entry name" value="DUF456"/>
</dbReference>
<protein>
    <submittedName>
        <fullName evidence="2">DUF456 family protein</fullName>
    </submittedName>
</protein>
<dbReference type="RefSeq" id="WP_119883324.1">
    <property type="nucleotide sequence ID" value="NZ_CP032418.1"/>
</dbReference>
<dbReference type="Proteomes" id="UP000265725">
    <property type="component" value="Chromosome"/>
</dbReference>
<organism evidence="2 3">
    <name type="scientific">Paenisporosarcina cavernae</name>
    <dbReference type="NCBI Taxonomy" id="2320858"/>
    <lineage>
        <taxon>Bacteria</taxon>
        <taxon>Bacillati</taxon>
        <taxon>Bacillota</taxon>
        <taxon>Bacilli</taxon>
        <taxon>Bacillales</taxon>
        <taxon>Caryophanaceae</taxon>
        <taxon>Paenisporosarcina</taxon>
    </lineage>
</organism>
<dbReference type="PANTHER" id="PTHR39165:SF1">
    <property type="entry name" value="DUF456 DOMAIN-CONTAINING PROTEIN"/>
    <property type="match status" value="1"/>
</dbReference>